<keyword evidence="9" id="KW-1185">Reference proteome</keyword>
<dbReference type="GO" id="GO:0006298">
    <property type="term" value="P:mismatch repair"/>
    <property type="evidence" value="ECO:0007669"/>
    <property type="project" value="TreeGrafter"/>
</dbReference>
<dbReference type="InterPro" id="IPR023095">
    <property type="entry name" value="Ade_MeTrfase_dom_2"/>
</dbReference>
<keyword evidence="5 7" id="KW-0949">S-adenosyl-L-methionine</keyword>
<evidence type="ECO:0000313" key="9">
    <source>
        <dbReference type="Proteomes" id="UP000304900"/>
    </source>
</evidence>
<evidence type="ECO:0000256" key="6">
    <source>
        <dbReference type="ARBA" id="ARBA00047942"/>
    </source>
</evidence>
<dbReference type="GO" id="GO:0009007">
    <property type="term" value="F:site-specific DNA-methyltransferase (adenine-specific) activity"/>
    <property type="evidence" value="ECO:0007669"/>
    <property type="project" value="UniProtKB-UniRule"/>
</dbReference>
<dbReference type="GO" id="GO:0032259">
    <property type="term" value="P:methylation"/>
    <property type="evidence" value="ECO:0007669"/>
    <property type="project" value="UniProtKB-KW"/>
</dbReference>
<gene>
    <name evidence="8" type="ORF">FDK13_34510</name>
</gene>
<evidence type="ECO:0000256" key="4">
    <source>
        <dbReference type="ARBA" id="ARBA00022679"/>
    </source>
</evidence>
<dbReference type="EC" id="2.1.1.72" evidence="2 7"/>
<keyword evidence="3 7" id="KW-0489">Methyltransferase</keyword>
<dbReference type="SUPFAM" id="SSF53335">
    <property type="entry name" value="S-adenosyl-L-methionine-dependent methyltransferases"/>
    <property type="match status" value="1"/>
</dbReference>
<dbReference type="Pfam" id="PF02086">
    <property type="entry name" value="MethyltransfD12"/>
    <property type="match status" value="1"/>
</dbReference>
<reference evidence="8 9" key="1">
    <citation type="submission" date="2019-05" db="EMBL/GenBank/DDBJ databases">
        <title>Dyadobacter AR-3-8 sp. nov., isolated from arctic soil.</title>
        <authorList>
            <person name="Chaudhary D.K."/>
        </authorList>
    </citation>
    <scope>NUCLEOTIDE SEQUENCE [LARGE SCALE GENOMIC DNA]</scope>
    <source>
        <strain evidence="8 9">AR-3-8</strain>
    </source>
</reference>
<name>A0A4U6CNF3_9BACT</name>
<sequence length="300" mass="34132">MKLPHPIPYQGSKRNLADQILQMFPNHFDNLIEPFAGSAAITIASAYYFKANHFIINDINQPLINLWDTIINDPKSMVKSYHEIWHGQLGNEEEYYYQIREKFNDTKQPEYLLFLLAKCVKAAVRYNAQGGFNQSPDKRRLGRNPSLMRDDILRVSQLLKGKIQLHSTDYQNVLDLATADDLVYMDPPYQGTGVNGGFNYAGNIEFDNFVVSLFELNNNNVPYILSYDGRTGDKTYGSPLPDNLNLTKIEINAGRSSQATLLNRSEITYEAVFLSPALISKIDLQKVTGKQNYQTELFAN</sequence>
<keyword evidence="4 7" id="KW-0808">Transferase</keyword>
<evidence type="ECO:0000256" key="2">
    <source>
        <dbReference type="ARBA" id="ARBA00011900"/>
    </source>
</evidence>
<dbReference type="RefSeq" id="WP_137344568.1">
    <property type="nucleotide sequence ID" value="NZ_BSQH01000039.1"/>
</dbReference>
<evidence type="ECO:0000256" key="5">
    <source>
        <dbReference type="ARBA" id="ARBA00022691"/>
    </source>
</evidence>
<dbReference type="PANTHER" id="PTHR30481:SF3">
    <property type="entry name" value="DNA ADENINE METHYLASE"/>
    <property type="match status" value="1"/>
</dbReference>
<comment type="caution">
    <text evidence="8">The sequence shown here is derived from an EMBL/GenBank/DDBJ whole genome shotgun (WGS) entry which is preliminary data.</text>
</comment>
<dbReference type="GO" id="GO:0009307">
    <property type="term" value="P:DNA restriction-modification system"/>
    <property type="evidence" value="ECO:0007669"/>
    <property type="project" value="InterPro"/>
</dbReference>
<dbReference type="Gene3D" id="3.40.50.150">
    <property type="entry name" value="Vaccinia Virus protein VP39"/>
    <property type="match status" value="1"/>
</dbReference>
<dbReference type="InterPro" id="IPR002052">
    <property type="entry name" value="DNA_methylase_N6_adenine_CS"/>
</dbReference>
<evidence type="ECO:0000313" key="8">
    <source>
        <dbReference type="EMBL" id="TKT85085.1"/>
    </source>
</evidence>
<evidence type="ECO:0000256" key="7">
    <source>
        <dbReference type="RuleBase" id="RU361257"/>
    </source>
</evidence>
<dbReference type="GO" id="GO:0043565">
    <property type="term" value="F:sequence-specific DNA binding"/>
    <property type="evidence" value="ECO:0007669"/>
    <property type="project" value="TreeGrafter"/>
</dbReference>
<dbReference type="PIRSF" id="PIRSF000398">
    <property type="entry name" value="M_m6A_EcoRV"/>
    <property type="match status" value="1"/>
</dbReference>
<dbReference type="InterPro" id="IPR012263">
    <property type="entry name" value="M_m6A_EcoRV"/>
</dbReference>
<dbReference type="Proteomes" id="UP000304900">
    <property type="component" value="Unassembled WGS sequence"/>
</dbReference>
<dbReference type="EMBL" id="SZVO01000035">
    <property type="protein sequence ID" value="TKT85085.1"/>
    <property type="molecule type" value="Genomic_DNA"/>
</dbReference>
<dbReference type="PRINTS" id="PR00505">
    <property type="entry name" value="D12N6MTFRASE"/>
</dbReference>
<accession>A0A4U6CNF3</accession>
<proteinExistence type="inferred from homology"/>
<protein>
    <recommendedName>
        <fullName evidence="2 7">Site-specific DNA-methyltransferase (adenine-specific)</fullName>
        <ecNumber evidence="2 7">2.1.1.72</ecNumber>
    </recommendedName>
</protein>
<evidence type="ECO:0000256" key="1">
    <source>
        <dbReference type="ARBA" id="ARBA00006594"/>
    </source>
</evidence>
<dbReference type="PANTHER" id="PTHR30481">
    <property type="entry name" value="DNA ADENINE METHYLASE"/>
    <property type="match status" value="1"/>
</dbReference>
<dbReference type="InterPro" id="IPR012327">
    <property type="entry name" value="MeTrfase_D12"/>
</dbReference>
<evidence type="ECO:0000256" key="3">
    <source>
        <dbReference type="ARBA" id="ARBA00022603"/>
    </source>
</evidence>
<dbReference type="NCBIfam" id="TIGR00571">
    <property type="entry name" value="dam"/>
    <property type="match status" value="1"/>
</dbReference>
<dbReference type="GO" id="GO:1904047">
    <property type="term" value="F:S-adenosyl-L-methionine binding"/>
    <property type="evidence" value="ECO:0007669"/>
    <property type="project" value="TreeGrafter"/>
</dbReference>
<organism evidence="8 9">
    <name type="scientific">Dyadobacter frigoris</name>
    <dbReference type="NCBI Taxonomy" id="2576211"/>
    <lineage>
        <taxon>Bacteria</taxon>
        <taxon>Pseudomonadati</taxon>
        <taxon>Bacteroidota</taxon>
        <taxon>Cytophagia</taxon>
        <taxon>Cytophagales</taxon>
        <taxon>Spirosomataceae</taxon>
        <taxon>Dyadobacter</taxon>
    </lineage>
</organism>
<comment type="similarity">
    <text evidence="1 7">Belongs to the N(4)/N(6)-methyltransferase family.</text>
</comment>
<dbReference type="InterPro" id="IPR029063">
    <property type="entry name" value="SAM-dependent_MTases_sf"/>
</dbReference>
<dbReference type="PROSITE" id="PS00092">
    <property type="entry name" value="N6_MTASE"/>
    <property type="match status" value="1"/>
</dbReference>
<dbReference type="OrthoDB" id="9805629at2"/>
<dbReference type="AlphaFoldDB" id="A0A4U6CNF3"/>
<comment type="catalytic activity">
    <reaction evidence="6 7">
        <text>a 2'-deoxyadenosine in DNA + S-adenosyl-L-methionine = an N(6)-methyl-2'-deoxyadenosine in DNA + S-adenosyl-L-homocysteine + H(+)</text>
        <dbReference type="Rhea" id="RHEA:15197"/>
        <dbReference type="Rhea" id="RHEA-COMP:12418"/>
        <dbReference type="Rhea" id="RHEA-COMP:12419"/>
        <dbReference type="ChEBI" id="CHEBI:15378"/>
        <dbReference type="ChEBI" id="CHEBI:57856"/>
        <dbReference type="ChEBI" id="CHEBI:59789"/>
        <dbReference type="ChEBI" id="CHEBI:90615"/>
        <dbReference type="ChEBI" id="CHEBI:90616"/>
        <dbReference type="EC" id="2.1.1.72"/>
    </reaction>
</comment>
<dbReference type="Gene3D" id="1.10.1020.10">
    <property type="entry name" value="Adenine-specific Methyltransferase, Domain 2"/>
    <property type="match status" value="1"/>
</dbReference>